<proteinExistence type="predicted"/>
<dbReference type="Pfam" id="PF07157">
    <property type="entry name" value="DNA_circ_N"/>
    <property type="match status" value="1"/>
</dbReference>
<evidence type="ECO:0000313" key="2">
    <source>
        <dbReference type="EMBL" id="MCQ8103242.1"/>
    </source>
</evidence>
<comment type="caution">
    <text evidence="2">The sequence shown here is derived from an EMBL/GenBank/DDBJ whole genome shotgun (WGS) entry which is preliminary data.</text>
</comment>
<feature type="domain" description="DNA circulation N-terminal" evidence="1">
    <location>
        <begin position="8"/>
        <end position="91"/>
    </location>
</feature>
<protein>
    <submittedName>
        <fullName evidence="2">DNA circularization N-terminal domain-containing protein</fullName>
    </submittedName>
</protein>
<dbReference type="EMBL" id="JANIBJ010000005">
    <property type="protein sequence ID" value="MCQ8103242.1"/>
    <property type="molecule type" value="Genomic_DNA"/>
</dbReference>
<evidence type="ECO:0000259" key="1">
    <source>
        <dbReference type="Pfam" id="PF07157"/>
    </source>
</evidence>
<dbReference type="Proteomes" id="UP001524499">
    <property type="component" value="Unassembled WGS sequence"/>
</dbReference>
<evidence type="ECO:0000313" key="3">
    <source>
        <dbReference type="Proteomes" id="UP001524499"/>
    </source>
</evidence>
<accession>A0ABT1TCQ7</accession>
<organism evidence="2 3">
    <name type="scientific">Methylomonas subterranea</name>
    <dbReference type="NCBI Taxonomy" id="2952225"/>
    <lineage>
        <taxon>Bacteria</taxon>
        <taxon>Pseudomonadati</taxon>
        <taxon>Pseudomonadota</taxon>
        <taxon>Gammaproteobacteria</taxon>
        <taxon>Methylococcales</taxon>
        <taxon>Methylococcaceae</taxon>
        <taxon>Methylomonas</taxon>
    </lineage>
</organism>
<name>A0ABT1TCQ7_9GAMM</name>
<dbReference type="RefSeq" id="WP_256600926.1">
    <property type="nucleotide sequence ID" value="NZ_JANIBJ010000005.1"/>
</dbReference>
<dbReference type="InterPro" id="IPR009826">
    <property type="entry name" value="DNA_circ_N"/>
</dbReference>
<sequence length="385" mass="41447">MSYQDRWQTAAFRDIEFLTDSHDAKSGRRLAVHEFPGAELPVVEDLGGQAKGWTLNAYFIGADYDTECDALISELNKPGADYLIHPWLGRLWVRARSWTRRETNQEQGFCTLSIEFVAGGASPPAPSQDKVDAANEWTIIYSDTVSADFDLASMSTDTLGTFVANVQSGLDYVRQAVSLASLPLTWSRQIMGVVGSIRTEVGTLAGFPAKYAAAVRGLTNLVGLGGGADLTAAQRPRLVARLAQVSLHAGHGDLSPWAVIDTPLRANLAADAALHGRLWLGAAMQAALTEYVTEADRAASLAAVDAAYDALLPSMPDPVFQAAVSARAALLEAVMAQDLKPRQIRDVVQPLPSTVLAHRMQIDEAVLIARNGVRHPLFVQGRVYG</sequence>
<gene>
    <name evidence="2" type="ORF">NP590_03910</name>
</gene>
<keyword evidence="3" id="KW-1185">Reference proteome</keyword>
<reference evidence="2 3" key="1">
    <citation type="submission" date="2022-07" db="EMBL/GenBank/DDBJ databases">
        <title>Methylomonas rivi sp. nov., Methylomonas rosea sp. nov., Methylomonas aureus sp. nov. and Methylomonas subterranea sp. nov., four novel methanotrophs isolated from a freshwater creek and the deep terrestrial subsurface.</title>
        <authorList>
            <person name="Abin C."/>
            <person name="Sankaranarayanan K."/>
            <person name="Garner C."/>
            <person name="Sindelar R."/>
            <person name="Kotary K."/>
            <person name="Garner R."/>
            <person name="Barclay S."/>
            <person name="Lawson P."/>
            <person name="Krumholz L."/>
        </authorList>
    </citation>
    <scope>NUCLEOTIDE SEQUENCE [LARGE SCALE GENOMIC DNA]</scope>
    <source>
        <strain evidence="2 3">SURF-2</strain>
    </source>
</reference>